<evidence type="ECO:0000313" key="6">
    <source>
        <dbReference type="EMBL" id="OHB02514.1"/>
    </source>
</evidence>
<dbReference type="Gene3D" id="3.30.1370.30">
    <property type="match status" value="1"/>
</dbReference>
<evidence type="ECO:0000313" key="7">
    <source>
        <dbReference type="Proteomes" id="UP000177707"/>
    </source>
</evidence>
<dbReference type="GO" id="GO:0005737">
    <property type="term" value="C:cytoplasm"/>
    <property type="evidence" value="ECO:0007669"/>
    <property type="project" value="UniProtKB-ARBA"/>
</dbReference>
<keyword evidence="3 5" id="KW-0687">Ribonucleoprotein</keyword>
<comment type="function">
    <text evidence="5">One of the primary rRNA binding proteins, it binds directly to 16S rRNA central domain where it helps coordinate assembly of the platform of the 30S subunit.</text>
</comment>
<dbReference type="GO" id="GO:0005840">
    <property type="term" value="C:ribosome"/>
    <property type="evidence" value="ECO:0007669"/>
    <property type="project" value="UniProtKB-KW"/>
</dbReference>
<dbReference type="AlphaFoldDB" id="A0A1G2TZ47"/>
<dbReference type="FunFam" id="3.30.1490.10:FF:000001">
    <property type="entry name" value="30S ribosomal protein S8"/>
    <property type="match status" value="1"/>
</dbReference>
<evidence type="ECO:0000256" key="1">
    <source>
        <dbReference type="ARBA" id="ARBA00006471"/>
    </source>
</evidence>
<evidence type="ECO:0000256" key="3">
    <source>
        <dbReference type="ARBA" id="ARBA00023274"/>
    </source>
</evidence>
<dbReference type="GO" id="GO:0019843">
    <property type="term" value="F:rRNA binding"/>
    <property type="evidence" value="ECO:0007669"/>
    <property type="project" value="UniProtKB-UniRule"/>
</dbReference>
<comment type="subunit">
    <text evidence="5">Part of the 30S ribosomal subunit. Contacts proteins S5 and S12.</text>
</comment>
<dbReference type="SUPFAM" id="SSF56047">
    <property type="entry name" value="Ribosomal protein S8"/>
    <property type="match status" value="1"/>
</dbReference>
<gene>
    <name evidence="5" type="primary">rpsH</name>
    <name evidence="6" type="ORF">A3A96_03725</name>
</gene>
<dbReference type="InterPro" id="IPR000630">
    <property type="entry name" value="Ribosomal_uS8"/>
</dbReference>
<keyword evidence="5" id="KW-0694">RNA-binding</keyword>
<dbReference type="STRING" id="1802758.A3A96_03725"/>
<dbReference type="GO" id="GO:1990904">
    <property type="term" value="C:ribonucleoprotein complex"/>
    <property type="evidence" value="ECO:0007669"/>
    <property type="project" value="UniProtKB-KW"/>
</dbReference>
<proteinExistence type="inferred from homology"/>
<dbReference type="NCBIfam" id="NF001109">
    <property type="entry name" value="PRK00136.1"/>
    <property type="match status" value="1"/>
</dbReference>
<protein>
    <recommendedName>
        <fullName evidence="4 5">Small ribosomal subunit protein uS8</fullName>
    </recommendedName>
</protein>
<dbReference type="PANTHER" id="PTHR11758">
    <property type="entry name" value="40S RIBOSOMAL PROTEIN S15A"/>
    <property type="match status" value="1"/>
</dbReference>
<dbReference type="EMBL" id="MHWB01000003">
    <property type="protein sequence ID" value="OHB02514.1"/>
    <property type="molecule type" value="Genomic_DNA"/>
</dbReference>
<dbReference type="Pfam" id="PF00410">
    <property type="entry name" value="Ribosomal_S8"/>
    <property type="match status" value="1"/>
</dbReference>
<reference evidence="6 7" key="1">
    <citation type="journal article" date="2016" name="Nat. Commun.">
        <title>Thousands of microbial genomes shed light on interconnected biogeochemical processes in an aquifer system.</title>
        <authorList>
            <person name="Anantharaman K."/>
            <person name="Brown C.T."/>
            <person name="Hug L.A."/>
            <person name="Sharon I."/>
            <person name="Castelle C.J."/>
            <person name="Probst A.J."/>
            <person name="Thomas B.C."/>
            <person name="Singh A."/>
            <person name="Wilkins M.J."/>
            <person name="Karaoz U."/>
            <person name="Brodie E.L."/>
            <person name="Williams K.H."/>
            <person name="Hubbard S.S."/>
            <person name="Banfield J.F."/>
        </authorList>
    </citation>
    <scope>NUCLEOTIDE SEQUENCE [LARGE SCALE GENOMIC DNA]</scope>
</reference>
<dbReference type="HAMAP" id="MF_01302_B">
    <property type="entry name" value="Ribosomal_uS8_B"/>
    <property type="match status" value="1"/>
</dbReference>
<dbReference type="GO" id="GO:0006412">
    <property type="term" value="P:translation"/>
    <property type="evidence" value="ECO:0007669"/>
    <property type="project" value="UniProtKB-UniRule"/>
</dbReference>
<name>A0A1G2TZ47_9BACT</name>
<keyword evidence="5" id="KW-0699">rRNA-binding</keyword>
<dbReference type="GO" id="GO:0003735">
    <property type="term" value="F:structural constituent of ribosome"/>
    <property type="evidence" value="ECO:0007669"/>
    <property type="project" value="InterPro"/>
</dbReference>
<organism evidence="6 7">
    <name type="scientific">Candidatus Zambryskibacteria bacterium RIFCSPLOWO2_01_FULL_39_39</name>
    <dbReference type="NCBI Taxonomy" id="1802758"/>
    <lineage>
        <taxon>Bacteria</taxon>
        <taxon>Candidatus Zambryskiibacteriota</taxon>
    </lineage>
</organism>
<evidence type="ECO:0000256" key="2">
    <source>
        <dbReference type="ARBA" id="ARBA00022980"/>
    </source>
</evidence>
<evidence type="ECO:0000256" key="4">
    <source>
        <dbReference type="ARBA" id="ARBA00035258"/>
    </source>
</evidence>
<comment type="similarity">
    <text evidence="1 5">Belongs to the universal ribosomal protein uS8 family.</text>
</comment>
<dbReference type="Gene3D" id="3.30.1490.10">
    <property type="match status" value="1"/>
</dbReference>
<keyword evidence="2 5" id="KW-0689">Ribosomal protein</keyword>
<dbReference type="InterPro" id="IPR035987">
    <property type="entry name" value="Ribosomal_uS8_sf"/>
</dbReference>
<accession>A0A1G2TZ47</accession>
<dbReference type="Proteomes" id="UP000177707">
    <property type="component" value="Unassembled WGS sequence"/>
</dbReference>
<sequence>MTDPIGDFIIRIKNAGNNNKENVSVPFSKMKLAIAEVLSDKGYLGVVTKKSKGDAKFLEAVLLYTADGKPILSGVKRISKPSRRLYQNSKSIKIFRKGFGMSVFSTPKGIMSDVDAKKNNLGGEILFNIW</sequence>
<comment type="caution">
    <text evidence="6">The sequence shown here is derived from an EMBL/GenBank/DDBJ whole genome shotgun (WGS) entry which is preliminary data.</text>
</comment>
<evidence type="ECO:0000256" key="5">
    <source>
        <dbReference type="HAMAP-Rule" id="MF_01302"/>
    </source>
</evidence>